<dbReference type="AlphaFoldDB" id="A0A381P9V4"/>
<dbReference type="GO" id="GO:0019678">
    <property type="term" value="P:propionate metabolic process, methylmalonyl pathway"/>
    <property type="evidence" value="ECO:0007669"/>
    <property type="project" value="TreeGrafter"/>
</dbReference>
<dbReference type="GO" id="GO:0004494">
    <property type="term" value="F:methylmalonyl-CoA mutase activity"/>
    <property type="evidence" value="ECO:0007669"/>
    <property type="project" value="TreeGrafter"/>
</dbReference>
<dbReference type="Pfam" id="PF01642">
    <property type="entry name" value="MM_CoA_mutase"/>
    <property type="match status" value="1"/>
</dbReference>
<feature type="domain" description="Methylmalonyl-CoA mutase alpha/beta chain catalytic" evidence="1">
    <location>
        <begin position="246"/>
        <end position="440"/>
    </location>
</feature>
<organism evidence="2">
    <name type="scientific">marine metagenome</name>
    <dbReference type="NCBI Taxonomy" id="408172"/>
    <lineage>
        <taxon>unclassified sequences</taxon>
        <taxon>metagenomes</taxon>
        <taxon>ecological metagenomes</taxon>
    </lineage>
</organism>
<dbReference type="GO" id="GO:0031419">
    <property type="term" value="F:cobalamin binding"/>
    <property type="evidence" value="ECO:0007669"/>
    <property type="project" value="InterPro"/>
</dbReference>
<dbReference type="PANTHER" id="PTHR48101">
    <property type="entry name" value="METHYLMALONYL-COA MUTASE, MITOCHONDRIAL-RELATED"/>
    <property type="match status" value="1"/>
</dbReference>
<evidence type="ECO:0000313" key="2">
    <source>
        <dbReference type="EMBL" id="SUZ62999.1"/>
    </source>
</evidence>
<protein>
    <recommendedName>
        <fullName evidence="1">Methylmalonyl-CoA mutase alpha/beta chain catalytic domain-containing protein</fullName>
    </recommendedName>
</protein>
<proteinExistence type="predicted"/>
<dbReference type="SUPFAM" id="SSF51703">
    <property type="entry name" value="Cobalamin (vitamin B12)-dependent enzymes"/>
    <property type="match status" value="1"/>
</dbReference>
<dbReference type="EMBL" id="UINC01000902">
    <property type="protein sequence ID" value="SUZ62999.1"/>
    <property type="molecule type" value="Genomic_DNA"/>
</dbReference>
<evidence type="ECO:0000259" key="1">
    <source>
        <dbReference type="Pfam" id="PF01642"/>
    </source>
</evidence>
<dbReference type="PANTHER" id="PTHR48101:SF4">
    <property type="entry name" value="METHYLMALONYL-COA MUTASE, MITOCHONDRIAL"/>
    <property type="match status" value="1"/>
</dbReference>
<reference evidence="2" key="1">
    <citation type="submission" date="2018-05" db="EMBL/GenBank/DDBJ databases">
        <authorList>
            <person name="Lanie J.A."/>
            <person name="Ng W.-L."/>
            <person name="Kazmierczak K.M."/>
            <person name="Andrzejewski T.M."/>
            <person name="Davidsen T.M."/>
            <person name="Wayne K.J."/>
            <person name="Tettelin H."/>
            <person name="Glass J.I."/>
            <person name="Rusch D."/>
            <person name="Podicherti R."/>
            <person name="Tsui H.-C.T."/>
            <person name="Winkler M.E."/>
        </authorList>
    </citation>
    <scope>NUCLEOTIDE SEQUENCE</scope>
</reference>
<dbReference type="InterPro" id="IPR016176">
    <property type="entry name" value="Cbl-dep_enz_cat"/>
</dbReference>
<gene>
    <name evidence="2" type="ORF">METZ01_LOCUS15853</name>
</gene>
<dbReference type="Gene3D" id="3.20.20.240">
    <property type="entry name" value="Methylmalonyl-CoA mutase"/>
    <property type="match status" value="1"/>
</dbReference>
<name>A0A381P9V4_9ZZZZ</name>
<dbReference type="InterPro" id="IPR006099">
    <property type="entry name" value="MeMalonylCoA_mutase_a/b_cat"/>
</dbReference>
<sequence>MDKNLNKYLHSSEGNLDEWEKIALKSLKNSSLEDLSSEYDNGLYRKPLYTKEDLKKDTSYSSARGLSENNNADLPWHICSIIDDTSDVNLLNTRVLGELERGASSFELPSFSKNPKRVLNKVDLSIAPIYLRNLKCNENEIKDFVNFLLEWRKINKKDPCAGINVDPIATGIWNNYFSNSNNNSKDGLKNLISLKENSQNDLINVNFFHFDGSLWNDLGASLIDEISLLASSLIELLRIYKNNNKLKVSFCYSLSTDFFSNIAKVRASRLVLTNLMNHFEVDLDITHIGRTSSSLFYKESPWINQLRITNAGLSGAIAGVDRLVCHPLTSKLGQAPEFVRRLTRNTHIILQEESHIGKIQDPSGGSFYLEKLTEDIAREAWKRIKEIEENKGITNLIQNKNFLNHLEKNRNNEIDKISSGKIKRVGVNTYQDPDPREIKVKPYE</sequence>
<dbReference type="GO" id="GO:0005737">
    <property type="term" value="C:cytoplasm"/>
    <property type="evidence" value="ECO:0007669"/>
    <property type="project" value="TreeGrafter"/>
</dbReference>
<accession>A0A381P9V4</accession>